<dbReference type="SUPFAM" id="SSF51556">
    <property type="entry name" value="Metallo-dependent hydrolases"/>
    <property type="match status" value="1"/>
</dbReference>
<dbReference type="AlphaFoldDB" id="A0A5S9PF55"/>
<protein>
    <submittedName>
        <fullName evidence="4">Pterin deaminase</fullName>
        <ecNumber evidence="4">3.5.4.11</ecNumber>
    </submittedName>
</protein>
<dbReference type="PANTHER" id="PTHR32027:SF0">
    <property type="entry name" value="CYTOSINE DEAMINASE"/>
    <property type="match status" value="1"/>
</dbReference>
<evidence type="ECO:0000259" key="3">
    <source>
        <dbReference type="Pfam" id="PF07969"/>
    </source>
</evidence>
<feature type="domain" description="Amidohydrolase 3" evidence="3">
    <location>
        <begin position="215"/>
        <end position="410"/>
    </location>
</feature>
<dbReference type="Proteomes" id="UP000433050">
    <property type="component" value="Unassembled WGS sequence"/>
</dbReference>
<dbReference type="Gene3D" id="2.30.40.10">
    <property type="entry name" value="Urease, subunit C, domain 1"/>
    <property type="match status" value="1"/>
</dbReference>
<accession>A0A5S9PF55</accession>
<reference evidence="4 5" key="1">
    <citation type="submission" date="2019-12" db="EMBL/GenBank/DDBJ databases">
        <authorList>
            <person name="Reyes-Prieto M."/>
        </authorList>
    </citation>
    <scope>NUCLEOTIDE SEQUENCE [LARGE SCALE GENOMIC DNA]</scope>
    <source>
        <strain evidence="4">HF14-78462</strain>
    </source>
</reference>
<dbReference type="Pfam" id="PF07969">
    <property type="entry name" value="Amidohydro_3"/>
    <property type="match status" value="1"/>
</dbReference>
<dbReference type="InterPro" id="IPR013108">
    <property type="entry name" value="Amidohydro_3"/>
</dbReference>
<dbReference type="InterPro" id="IPR032466">
    <property type="entry name" value="Metal_Hydrolase"/>
</dbReference>
<dbReference type="GO" id="GO:0046872">
    <property type="term" value="F:metal ion binding"/>
    <property type="evidence" value="ECO:0007669"/>
    <property type="project" value="UniProtKB-KW"/>
</dbReference>
<organism evidence="4 5">
    <name type="scientific">Starkeya nomas</name>
    <dbReference type="NCBI Taxonomy" id="2666134"/>
    <lineage>
        <taxon>Bacteria</taxon>
        <taxon>Pseudomonadati</taxon>
        <taxon>Pseudomonadota</taxon>
        <taxon>Alphaproteobacteria</taxon>
        <taxon>Hyphomicrobiales</taxon>
        <taxon>Xanthobacteraceae</taxon>
        <taxon>Starkeya</taxon>
    </lineage>
</organism>
<dbReference type="GO" id="GO:0004131">
    <property type="term" value="F:cytosine deaminase activity"/>
    <property type="evidence" value="ECO:0007669"/>
    <property type="project" value="TreeGrafter"/>
</dbReference>
<evidence type="ECO:0000256" key="1">
    <source>
        <dbReference type="ARBA" id="ARBA00022723"/>
    </source>
</evidence>
<gene>
    <name evidence="4" type="primary">codAch2</name>
    <name evidence="4" type="ORF">STARVERO_02895</name>
</gene>
<evidence type="ECO:0000256" key="2">
    <source>
        <dbReference type="ARBA" id="ARBA00022801"/>
    </source>
</evidence>
<evidence type="ECO:0000313" key="5">
    <source>
        <dbReference type="Proteomes" id="UP000433050"/>
    </source>
</evidence>
<keyword evidence="2 4" id="KW-0378">Hydrolase</keyword>
<dbReference type="InterPro" id="IPR011059">
    <property type="entry name" value="Metal-dep_hydrolase_composite"/>
</dbReference>
<dbReference type="GO" id="GO:0006209">
    <property type="term" value="P:cytosine catabolic process"/>
    <property type="evidence" value="ECO:0007669"/>
    <property type="project" value="TreeGrafter"/>
</dbReference>
<dbReference type="PANTHER" id="PTHR32027">
    <property type="entry name" value="CYTOSINE DEAMINASE"/>
    <property type="match status" value="1"/>
</dbReference>
<sequence>MQEFDLAAPPSAYVLGRVRVPACLVSDEAALPAPVDAEGLVELDIAVEAGRIARLAPAGTLLDGAARLELAGRLVLPGPVDVHTHLDKGFIWKRAPNPDGTFAGALAAADADRRANWNAQDVRRRMDFALRCAYAHGTVAIRTHLDSIGPQTAISWPVFAEMRERWAGRIALQAVCLTPIDLVLDDAEFLPLVDTVRAHGGVLGAVTYMSAALPAGLERLFETAERYGLDLDLHVDESADPGARSLALIAEAALRRSFQGQVLVGHCCSLARQETSEADRTLDRVAEAGIAVVSLPTCNLYLQDRHPSHTPRWRGITLLHEMKARSIPVMVASDNARDPFYAYGDLDLVEVYREASRIAHLDHPHGDWPSIIARAPAMHMGIEAGLLGPGRPADLLLFRARSLNEALSRPQLDRRVLREGRAIDTTRPDYAELDDLMERSDAI</sequence>
<dbReference type="GO" id="GO:0035888">
    <property type="term" value="F:isoguanine deaminase activity"/>
    <property type="evidence" value="ECO:0007669"/>
    <property type="project" value="TreeGrafter"/>
</dbReference>
<dbReference type="InterPro" id="IPR052349">
    <property type="entry name" value="Metallo-hydrolase_Enzymes"/>
</dbReference>
<dbReference type="CDD" id="cd01293">
    <property type="entry name" value="Bact_CD"/>
    <property type="match status" value="1"/>
</dbReference>
<dbReference type="EMBL" id="CACSAS010000001">
    <property type="protein sequence ID" value="CAA0102499.1"/>
    <property type="molecule type" value="Genomic_DNA"/>
</dbReference>
<keyword evidence="1" id="KW-0479">Metal-binding</keyword>
<dbReference type="NCBIfam" id="NF005759">
    <property type="entry name" value="PRK07583.1"/>
    <property type="match status" value="1"/>
</dbReference>
<dbReference type="FunFam" id="3.20.20.140:FF:000019">
    <property type="entry name" value="Cytosine deaminase"/>
    <property type="match status" value="1"/>
</dbReference>
<dbReference type="GO" id="GO:0050228">
    <property type="term" value="F:pterin deaminase activity"/>
    <property type="evidence" value="ECO:0007669"/>
    <property type="project" value="UniProtKB-EC"/>
</dbReference>
<proteinExistence type="predicted"/>
<dbReference type="Gene3D" id="3.20.20.140">
    <property type="entry name" value="Metal-dependent hydrolases"/>
    <property type="match status" value="1"/>
</dbReference>
<name>A0A5S9PF55_9HYPH</name>
<evidence type="ECO:0000313" key="4">
    <source>
        <dbReference type="EMBL" id="CAA0102499.1"/>
    </source>
</evidence>
<keyword evidence="5" id="KW-1185">Reference proteome</keyword>
<dbReference type="SUPFAM" id="SSF51338">
    <property type="entry name" value="Composite domain of metallo-dependent hydrolases"/>
    <property type="match status" value="1"/>
</dbReference>
<dbReference type="RefSeq" id="WP_159599630.1">
    <property type="nucleotide sequence ID" value="NZ_CACSAS010000001.1"/>
</dbReference>
<dbReference type="EC" id="3.5.4.11" evidence="4"/>